<protein>
    <submittedName>
        <fullName evidence="1">Uncharacterized protein</fullName>
    </submittedName>
</protein>
<dbReference type="AlphaFoldDB" id="A0A084QSX3"/>
<sequence length="168" mass="18142">MAMFGGLRDVASASNVVMHRYLRTDSNVPMRRGLSTCMGEGKRPRAALGGVHEAGRTWSVPSRSELKATPASKWAPCDLNATADPPQPILKPVSSFSAHLDMAALQGTFVAVRHEHDRAVTSEEERSSLALCKLSLRHKQYAGMSSKAKRSMAGLPAGGDIKHALHFH</sequence>
<keyword evidence="2" id="KW-1185">Reference proteome</keyword>
<organism evidence="1 2">
    <name type="scientific">Stachybotrys chlorohalonatus (strain IBT 40285)</name>
    <dbReference type="NCBI Taxonomy" id="1283841"/>
    <lineage>
        <taxon>Eukaryota</taxon>
        <taxon>Fungi</taxon>
        <taxon>Dikarya</taxon>
        <taxon>Ascomycota</taxon>
        <taxon>Pezizomycotina</taxon>
        <taxon>Sordariomycetes</taxon>
        <taxon>Hypocreomycetidae</taxon>
        <taxon>Hypocreales</taxon>
        <taxon>Stachybotryaceae</taxon>
        <taxon>Stachybotrys</taxon>
    </lineage>
</organism>
<accession>A0A084QSX3</accession>
<evidence type="ECO:0000313" key="2">
    <source>
        <dbReference type="Proteomes" id="UP000028524"/>
    </source>
</evidence>
<reference evidence="1 2" key="1">
    <citation type="journal article" date="2014" name="BMC Genomics">
        <title>Comparative genome sequencing reveals chemotype-specific gene clusters in the toxigenic black mold Stachybotrys.</title>
        <authorList>
            <person name="Semeiks J."/>
            <person name="Borek D."/>
            <person name="Otwinowski Z."/>
            <person name="Grishin N.V."/>
        </authorList>
    </citation>
    <scope>NUCLEOTIDE SEQUENCE [LARGE SCALE GENOMIC DNA]</scope>
    <source>
        <strain evidence="1 2">IBT 40285</strain>
    </source>
</reference>
<proteinExistence type="predicted"/>
<dbReference type="Proteomes" id="UP000028524">
    <property type="component" value="Unassembled WGS sequence"/>
</dbReference>
<dbReference type="InParanoid" id="A0A084QSX3"/>
<gene>
    <name evidence="1" type="ORF">S40285_10588</name>
</gene>
<name>A0A084QSX3_STAC4</name>
<dbReference type="EMBL" id="KL660271">
    <property type="protein sequence ID" value="KFA67058.1"/>
    <property type="molecule type" value="Genomic_DNA"/>
</dbReference>
<evidence type="ECO:0000313" key="1">
    <source>
        <dbReference type="EMBL" id="KFA67058.1"/>
    </source>
</evidence>
<dbReference type="HOGENOM" id="CLU_1587568_0_0_1"/>